<dbReference type="EMBL" id="CACVKT020002747">
    <property type="protein sequence ID" value="CAC5379764.1"/>
    <property type="molecule type" value="Genomic_DNA"/>
</dbReference>
<accession>A0A6J8BA28</accession>
<dbReference type="OrthoDB" id="10067685at2759"/>
<reference evidence="1 2" key="1">
    <citation type="submission" date="2020-06" db="EMBL/GenBank/DDBJ databases">
        <authorList>
            <person name="Li R."/>
            <person name="Bekaert M."/>
        </authorList>
    </citation>
    <scope>NUCLEOTIDE SEQUENCE [LARGE SCALE GENOMIC DNA]</scope>
    <source>
        <strain evidence="2">wild</strain>
    </source>
</reference>
<evidence type="ECO:0000313" key="1">
    <source>
        <dbReference type="EMBL" id="CAC5379764.1"/>
    </source>
</evidence>
<dbReference type="Pfam" id="PF18758">
    <property type="entry name" value="KDZ"/>
    <property type="match status" value="1"/>
</dbReference>
<dbReference type="AlphaFoldDB" id="A0A6J8BA28"/>
<name>A0A6J8BA28_MYTCO</name>
<proteinExistence type="predicted"/>
<dbReference type="Proteomes" id="UP000507470">
    <property type="component" value="Unassembled WGS sequence"/>
</dbReference>
<dbReference type="InterPro" id="IPR042838">
    <property type="entry name" value="KIAA1958"/>
</dbReference>
<evidence type="ECO:0000313" key="2">
    <source>
        <dbReference type="Proteomes" id="UP000507470"/>
    </source>
</evidence>
<dbReference type="InterPro" id="IPR040521">
    <property type="entry name" value="KDZ"/>
</dbReference>
<protein>
    <submittedName>
        <fullName evidence="1">Uncharacterized protein</fullName>
    </submittedName>
</protein>
<organism evidence="1 2">
    <name type="scientific">Mytilus coruscus</name>
    <name type="common">Sea mussel</name>
    <dbReference type="NCBI Taxonomy" id="42192"/>
    <lineage>
        <taxon>Eukaryota</taxon>
        <taxon>Metazoa</taxon>
        <taxon>Spiralia</taxon>
        <taxon>Lophotrochozoa</taxon>
        <taxon>Mollusca</taxon>
        <taxon>Bivalvia</taxon>
        <taxon>Autobranchia</taxon>
        <taxon>Pteriomorphia</taxon>
        <taxon>Mytilida</taxon>
        <taxon>Mytiloidea</taxon>
        <taxon>Mytilidae</taxon>
        <taxon>Mytilinae</taxon>
        <taxon>Mytilus</taxon>
    </lineage>
</organism>
<keyword evidence="2" id="KW-1185">Reference proteome</keyword>
<dbReference type="PANTHER" id="PTHR46963:SF2">
    <property type="match status" value="1"/>
</dbReference>
<gene>
    <name evidence="1" type="ORF">MCOR_15790</name>
</gene>
<sequence length="476" mass="55624">MESSNSTEILDRRRLSEAWYKKKILEMFTEYKIVDKIELIKSDEIEALLEFHVEKLWKGFSKKWSSSVHTENCKHTEFSKAIIIDGHMKGTRSVYAAIGVRYEDSEELGPVEMGCWKMPCKGSMYCQDHKNLQMQDLKASVAKEYENEEDSTDCKTLKEKGHLRKCKTAGICASVYNCGIINGLKELYGCESLTQMYMFLVWLAKELVHFPNLLAYDDDCHLKKFIINPTIVNKSQYSQFLAALRIVVDKMHFANHVDKWCRRNVNPYTDEQFKNINTEACEQTFQFVAKYKYATKHMSHGKYNLFMLKLSEMFNRDRLVRNRKKSKCFSERKSETREIPVAELDSLLSNFVLTVRKKDGHKYEPSTIRGFISSVERKLRRHKYGPSIMGDENDEDFHLTRHTLKVKKKLLKQKGKDNKPKRAQPLTDEEISMLFDKNILGENSPNTLLNTVWLNNCVQFGLKGVSEHYSLRKNFI</sequence>
<dbReference type="PANTHER" id="PTHR46963">
    <property type="entry name" value="SIMILAR TO RIKEN CDNA E130308A19"/>
    <property type="match status" value="1"/>
</dbReference>